<dbReference type="GO" id="GO:0006428">
    <property type="term" value="P:isoleucyl-tRNA aminoacylation"/>
    <property type="evidence" value="ECO:0007669"/>
    <property type="project" value="TreeGrafter"/>
</dbReference>
<name>A0A0C2FSP6_9BILA</name>
<organism evidence="1 2">
    <name type="scientific">Ancylostoma duodenale</name>
    <dbReference type="NCBI Taxonomy" id="51022"/>
    <lineage>
        <taxon>Eukaryota</taxon>
        <taxon>Metazoa</taxon>
        <taxon>Ecdysozoa</taxon>
        <taxon>Nematoda</taxon>
        <taxon>Chromadorea</taxon>
        <taxon>Rhabditida</taxon>
        <taxon>Rhabditina</taxon>
        <taxon>Rhabditomorpha</taxon>
        <taxon>Strongyloidea</taxon>
        <taxon>Ancylostomatidae</taxon>
        <taxon>Ancylostomatinae</taxon>
        <taxon>Ancylostoma</taxon>
    </lineage>
</organism>
<evidence type="ECO:0000313" key="1">
    <source>
        <dbReference type="EMBL" id="KIH47916.1"/>
    </source>
</evidence>
<dbReference type="GO" id="GO:0005739">
    <property type="term" value="C:mitochondrion"/>
    <property type="evidence" value="ECO:0007669"/>
    <property type="project" value="TreeGrafter"/>
</dbReference>
<dbReference type="OrthoDB" id="10264412at2759"/>
<dbReference type="PANTHER" id="PTHR42765:SF1">
    <property type="entry name" value="ISOLEUCINE--TRNA LIGASE, MITOCHONDRIAL"/>
    <property type="match status" value="1"/>
</dbReference>
<evidence type="ECO:0000313" key="2">
    <source>
        <dbReference type="Proteomes" id="UP000054047"/>
    </source>
</evidence>
<proteinExistence type="predicted"/>
<dbReference type="InterPro" id="IPR050081">
    <property type="entry name" value="Ile-tRNA_ligase"/>
</dbReference>
<gene>
    <name evidence="1" type="ORF">ANCDUO_22019</name>
</gene>
<dbReference type="AlphaFoldDB" id="A0A0C2FSP6"/>
<dbReference type="PANTHER" id="PTHR42765">
    <property type="entry name" value="SOLEUCYL-TRNA SYNTHETASE"/>
    <property type="match status" value="1"/>
</dbReference>
<keyword evidence="2" id="KW-1185">Reference proteome</keyword>
<dbReference type="Proteomes" id="UP000054047">
    <property type="component" value="Unassembled WGS sequence"/>
</dbReference>
<accession>A0A0C2FSP6</accession>
<dbReference type="GO" id="GO:0004822">
    <property type="term" value="F:isoleucine-tRNA ligase activity"/>
    <property type="evidence" value="ECO:0007669"/>
    <property type="project" value="TreeGrafter"/>
</dbReference>
<protein>
    <submittedName>
        <fullName evidence="1">Uncharacterized protein</fullName>
    </submittedName>
</protein>
<sequence>MVEKGVIYRAFKPVYWLVVFCKLSLLLRSPSSRTALAESELEYNEKHMSTTVFFRFRMINVSPEDIGFSVGSKPKPLIIYALVSFNCLITTSQKPNCHFGGVDFNIMDSSSE</sequence>
<reference evidence="1 2" key="1">
    <citation type="submission" date="2013-12" db="EMBL/GenBank/DDBJ databases">
        <title>Draft genome of the parsitic nematode Ancylostoma duodenale.</title>
        <authorList>
            <person name="Mitreva M."/>
        </authorList>
    </citation>
    <scope>NUCLEOTIDE SEQUENCE [LARGE SCALE GENOMIC DNA]</scope>
    <source>
        <strain evidence="1 2">Zhejiang</strain>
    </source>
</reference>
<dbReference type="EMBL" id="KN764554">
    <property type="protein sequence ID" value="KIH47916.1"/>
    <property type="molecule type" value="Genomic_DNA"/>
</dbReference>
<dbReference type="GO" id="GO:0032543">
    <property type="term" value="P:mitochondrial translation"/>
    <property type="evidence" value="ECO:0007669"/>
    <property type="project" value="TreeGrafter"/>
</dbReference>